<dbReference type="AlphaFoldDB" id="A0A3E2GUH9"/>
<name>A0A3E2GUH9_SCYLI</name>
<reference evidence="2 3" key="1">
    <citation type="submission" date="2018-05" db="EMBL/GenBank/DDBJ databases">
        <title>Draft genome sequence of Scytalidium lignicola DSM 105466, a ubiquitous saprotrophic fungus.</title>
        <authorList>
            <person name="Buettner E."/>
            <person name="Gebauer A.M."/>
            <person name="Hofrichter M."/>
            <person name="Liers C."/>
            <person name="Kellner H."/>
        </authorList>
    </citation>
    <scope>NUCLEOTIDE SEQUENCE [LARGE SCALE GENOMIC DNA]</scope>
    <source>
        <strain evidence="2 3">DSM 105466</strain>
    </source>
</reference>
<dbReference type="EMBL" id="NCSJ02000414">
    <property type="protein sequence ID" value="RFU24687.1"/>
    <property type="molecule type" value="Genomic_DNA"/>
</dbReference>
<keyword evidence="1" id="KW-1133">Transmembrane helix</keyword>
<organism evidence="2 3">
    <name type="scientific">Scytalidium lignicola</name>
    <name type="common">Hyphomycete</name>
    <dbReference type="NCBI Taxonomy" id="5539"/>
    <lineage>
        <taxon>Eukaryota</taxon>
        <taxon>Fungi</taxon>
        <taxon>Dikarya</taxon>
        <taxon>Ascomycota</taxon>
        <taxon>Pezizomycotina</taxon>
        <taxon>Leotiomycetes</taxon>
        <taxon>Leotiomycetes incertae sedis</taxon>
        <taxon>Scytalidium</taxon>
    </lineage>
</organism>
<feature type="non-terminal residue" evidence="2">
    <location>
        <position position="1"/>
    </location>
</feature>
<keyword evidence="1" id="KW-0472">Membrane</keyword>
<comment type="caution">
    <text evidence="2">The sequence shown here is derived from an EMBL/GenBank/DDBJ whole genome shotgun (WGS) entry which is preliminary data.</text>
</comment>
<keyword evidence="1" id="KW-0812">Transmembrane</keyword>
<proteinExistence type="predicted"/>
<gene>
    <name evidence="2" type="ORF">B7463_g11656</name>
</gene>
<accession>A0A3E2GUH9</accession>
<sequence>MANDSGTVVLPKDQRLKGSENYDLWSSCLMVLLWSKGLEDHVEDIVDESISVINSSGVVMYNKNNSNSSNLKGFKDVKYNYYKKNGHKESDYFQKYPEKLEEYKAKWFNKKKKKKSKDKPKKSDSKDKSNIVNLNFTNLVITSLVIANLTTFFIFTHNQ</sequence>
<keyword evidence="3" id="KW-1185">Reference proteome</keyword>
<evidence type="ECO:0000313" key="2">
    <source>
        <dbReference type="EMBL" id="RFU24687.1"/>
    </source>
</evidence>
<protein>
    <submittedName>
        <fullName evidence="2">Uncharacterized protein</fullName>
    </submittedName>
</protein>
<evidence type="ECO:0000256" key="1">
    <source>
        <dbReference type="SAM" id="Phobius"/>
    </source>
</evidence>
<dbReference type="Proteomes" id="UP000258309">
    <property type="component" value="Unassembled WGS sequence"/>
</dbReference>
<evidence type="ECO:0000313" key="3">
    <source>
        <dbReference type="Proteomes" id="UP000258309"/>
    </source>
</evidence>
<feature type="transmembrane region" description="Helical" evidence="1">
    <location>
        <begin position="131"/>
        <end position="155"/>
    </location>
</feature>
<feature type="non-terminal residue" evidence="2">
    <location>
        <position position="159"/>
    </location>
</feature>